<sequence>MAIDEAMFYKRAGGGTIVEVTNIGMSRDPIGLANIARATGLNIIMGSGYYVAPSHPDELSGMTDEEVARGIIRDIKEGVGDTGIRAGLIGEIGCSKPLEENEKKTKFISYSLV</sequence>
<organism evidence="3">
    <name type="scientific">marine sediment metagenome</name>
    <dbReference type="NCBI Taxonomy" id="412755"/>
    <lineage>
        <taxon>unclassified sequences</taxon>
        <taxon>metagenomes</taxon>
        <taxon>ecological metagenomes</taxon>
    </lineage>
</organism>
<keyword evidence="1" id="KW-0479">Metal-binding</keyword>
<reference evidence="3" key="1">
    <citation type="journal article" date="2015" name="Nature">
        <title>Complex archaea that bridge the gap between prokaryotes and eukaryotes.</title>
        <authorList>
            <person name="Spang A."/>
            <person name="Saw J.H."/>
            <person name="Jorgensen S.L."/>
            <person name="Zaremba-Niedzwiedzka K."/>
            <person name="Martijn J."/>
            <person name="Lind A.E."/>
            <person name="van Eijk R."/>
            <person name="Schleper C."/>
            <person name="Guy L."/>
            <person name="Ettema T.J."/>
        </authorList>
    </citation>
    <scope>NUCLEOTIDE SEQUENCE</scope>
</reference>
<keyword evidence="2" id="KW-0378">Hydrolase</keyword>
<protein>
    <recommendedName>
        <fullName evidence="4">Phosphotriesterase-related protein</fullName>
    </recommendedName>
</protein>
<dbReference type="SUPFAM" id="SSF51556">
    <property type="entry name" value="Metallo-dependent hydrolases"/>
    <property type="match status" value="1"/>
</dbReference>
<evidence type="ECO:0000256" key="1">
    <source>
        <dbReference type="ARBA" id="ARBA00022723"/>
    </source>
</evidence>
<evidence type="ECO:0000256" key="2">
    <source>
        <dbReference type="ARBA" id="ARBA00022801"/>
    </source>
</evidence>
<dbReference type="AlphaFoldDB" id="A0A0F9SMP3"/>
<proteinExistence type="predicted"/>
<gene>
    <name evidence="3" type="ORF">LCGC14_0833010</name>
</gene>
<dbReference type="InterPro" id="IPR032466">
    <property type="entry name" value="Metal_Hydrolase"/>
</dbReference>
<comment type="caution">
    <text evidence="3">The sequence shown here is derived from an EMBL/GenBank/DDBJ whole genome shotgun (WGS) entry which is preliminary data.</text>
</comment>
<dbReference type="PROSITE" id="PS51347">
    <property type="entry name" value="PHOSPHOTRIESTERASE_2"/>
    <property type="match status" value="1"/>
</dbReference>
<name>A0A0F9SMP3_9ZZZZ</name>
<accession>A0A0F9SMP3</accession>
<dbReference type="Pfam" id="PF02126">
    <property type="entry name" value="PTE"/>
    <property type="match status" value="1"/>
</dbReference>
<dbReference type="InterPro" id="IPR001559">
    <property type="entry name" value="Phosphotriesterase"/>
</dbReference>
<dbReference type="EMBL" id="LAZR01002398">
    <property type="protein sequence ID" value="KKN30553.1"/>
    <property type="molecule type" value="Genomic_DNA"/>
</dbReference>
<evidence type="ECO:0008006" key="4">
    <source>
        <dbReference type="Google" id="ProtNLM"/>
    </source>
</evidence>
<dbReference type="Gene3D" id="3.20.20.140">
    <property type="entry name" value="Metal-dependent hydrolases"/>
    <property type="match status" value="1"/>
</dbReference>
<dbReference type="GO" id="GO:0016787">
    <property type="term" value="F:hydrolase activity"/>
    <property type="evidence" value="ECO:0007669"/>
    <property type="project" value="UniProtKB-KW"/>
</dbReference>
<dbReference type="PANTHER" id="PTHR10819:SF3">
    <property type="entry name" value="PHOSPHOTRIESTERASE-RELATED PROTEIN"/>
    <property type="match status" value="1"/>
</dbReference>
<dbReference type="PANTHER" id="PTHR10819">
    <property type="entry name" value="PHOSPHOTRIESTERASE-RELATED"/>
    <property type="match status" value="1"/>
</dbReference>
<dbReference type="GO" id="GO:0008270">
    <property type="term" value="F:zinc ion binding"/>
    <property type="evidence" value="ECO:0007669"/>
    <property type="project" value="InterPro"/>
</dbReference>
<evidence type="ECO:0000313" key="3">
    <source>
        <dbReference type="EMBL" id="KKN30553.1"/>
    </source>
</evidence>